<keyword evidence="2" id="KW-1185">Reference proteome</keyword>
<protein>
    <submittedName>
        <fullName evidence="1">Uncharacterized protein</fullName>
    </submittedName>
</protein>
<dbReference type="AlphaFoldDB" id="A0A0C3K7E5"/>
<sequence length="77" mass="9039">MCGPPVQSIPILTLLHGHGIMRWVELILLDVYTLNPSRSLRRDTFHFKRRNRFKTPLLEQNILDLLHSWAVALPLIR</sequence>
<gene>
    <name evidence="1" type="ORF">M407DRAFT_173407</name>
</gene>
<accession>A0A0C3K7E5</accession>
<dbReference type="EMBL" id="KN823398">
    <property type="protein sequence ID" value="KIO17318.1"/>
    <property type="molecule type" value="Genomic_DNA"/>
</dbReference>
<evidence type="ECO:0000313" key="1">
    <source>
        <dbReference type="EMBL" id="KIO17318.1"/>
    </source>
</evidence>
<proteinExistence type="predicted"/>
<organism evidence="1 2">
    <name type="scientific">Tulasnella calospora MUT 4182</name>
    <dbReference type="NCBI Taxonomy" id="1051891"/>
    <lineage>
        <taxon>Eukaryota</taxon>
        <taxon>Fungi</taxon>
        <taxon>Dikarya</taxon>
        <taxon>Basidiomycota</taxon>
        <taxon>Agaricomycotina</taxon>
        <taxon>Agaricomycetes</taxon>
        <taxon>Cantharellales</taxon>
        <taxon>Tulasnellaceae</taxon>
        <taxon>Tulasnella</taxon>
    </lineage>
</organism>
<dbReference type="Proteomes" id="UP000054248">
    <property type="component" value="Unassembled WGS sequence"/>
</dbReference>
<reference evidence="1 2" key="1">
    <citation type="submission" date="2014-04" db="EMBL/GenBank/DDBJ databases">
        <authorList>
            <consortium name="DOE Joint Genome Institute"/>
            <person name="Kuo A."/>
            <person name="Girlanda M."/>
            <person name="Perotto S."/>
            <person name="Kohler A."/>
            <person name="Nagy L.G."/>
            <person name="Floudas D."/>
            <person name="Copeland A."/>
            <person name="Barry K.W."/>
            <person name="Cichocki N."/>
            <person name="Veneault-Fourrey C."/>
            <person name="LaButti K."/>
            <person name="Lindquist E.A."/>
            <person name="Lipzen A."/>
            <person name="Lundell T."/>
            <person name="Morin E."/>
            <person name="Murat C."/>
            <person name="Sun H."/>
            <person name="Tunlid A."/>
            <person name="Henrissat B."/>
            <person name="Grigoriev I.V."/>
            <person name="Hibbett D.S."/>
            <person name="Martin F."/>
            <person name="Nordberg H.P."/>
            <person name="Cantor M.N."/>
            <person name="Hua S.X."/>
        </authorList>
    </citation>
    <scope>NUCLEOTIDE SEQUENCE [LARGE SCALE GENOMIC DNA]</scope>
    <source>
        <strain evidence="1 2">MUT 4182</strain>
    </source>
</reference>
<evidence type="ECO:0000313" key="2">
    <source>
        <dbReference type="Proteomes" id="UP000054248"/>
    </source>
</evidence>
<reference evidence="2" key="2">
    <citation type="submission" date="2015-01" db="EMBL/GenBank/DDBJ databases">
        <title>Evolutionary Origins and Diversification of the Mycorrhizal Mutualists.</title>
        <authorList>
            <consortium name="DOE Joint Genome Institute"/>
            <consortium name="Mycorrhizal Genomics Consortium"/>
            <person name="Kohler A."/>
            <person name="Kuo A."/>
            <person name="Nagy L.G."/>
            <person name="Floudas D."/>
            <person name="Copeland A."/>
            <person name="Barry K.W."/>
            <person name="Cichocki N."/>
            <person name="Veneault-Fourrey C."/>
            <person name="LaButti K."/>
            <person name="Lindquist E.A."/>
            <person name="Lipzen A."/>
            <person name="Lundell T."/>
            <person name="Morin E."/>
            <person name="Murat C."/>
            <person name="Riley R."/>
            <person name="Ohm R."/>
            <person name="Sun H."/>
            <person name="Tunlid A."/>
            <person name="Henrissat B."/>
            <person name="Grigoriev I.V."/>
            <person name="Hibbett D.S."/>
            <person name="Martin F."/>
        </authorList>
    </citation>
    <scope>NUCLEOTIDE SEQUENCE [LARGE SCALE GENOMIC DNA]</scope>
    <source>
        <strain evidence="2">MUT 4182</strain>
    </source>
</reference>
<name>A0A0C3K7E5_9AGAM</name>
<dbReference type="HOGENOM" id="CLU_2639932_0_0_1"/>